<name>G5DSC2_CLOPF</name>
<feature type="transmembrane region" description="Helical" evidence="1">
    <location>
        <begin position="117"/>
        <end position="136"/>
    </location>
</feature>
<accession>G5DSC2</accession>
<dbReference type="Proteomes" id="UP000247117">
    <property type="component" value="Unassembled WGS sequence"/>
</dbReference>
<keyword evidence="1" id="KW-0472">Membrane</keyword>
<keyword evidence="2" id="KW-0614">Plasmid</keyword>
<feature type="transmembrane region" description="Helical" evidence="1">
    <location>
        <begin position="400"/>
        <end position="423"/>
    </location>
</feature>
<dbReference type="AlphaFoldDB" id="G5DSC2"/>
<feature type="transmembrane region" description="Helical" evidence="1">
    <location>
        <begin position="244"/>
        <end position="266"/>
    </location>
</feature>
<proteinExistence type="predicted"/>
<evidence type="ECO:0000313" key="3">
    <source>
        <dbReference type="EMBL" id="PWX36270.1"/>
    </source>
</evidence>
<feature type="transmembrane region" description="Helical" evidence="1">
    <location>
        <begin position="186"/>
        <end position="204"/>
    </location>
</feature>
<dbReference type="EMBL" id="PJTB01000022">
    <property type="protein sequence ID" value="PWX36270.1"/>
    <property type="molecule type" value="Genomic_DNA"/>
</dbReference>
<reference evidence="2" key="1">
    <citation type="journal article" date="2011" name="MBio">
        <title>Necrotic Enteritis-Derived Clostridium perfringens Strain with Three Closely Related Independently Conjugative Toxin and Antibiotic Resistance Plasmids.</title>
        <authorList>
            <person name="Bannam T.L."/>
            <person name="Yan X.X."/>
            <person name="Harrison P.F."/>
            <person name="Seemann T."/>
            <person name="Keyburn A.L."/>
            <person name="Stubenrauch C."/>
            <person name="Weeramantri L.H."/>
            <person name="Cheung J.K."/>
            <person name="McClane B.A."/>
            <person name="Boyce J.D."/>
            <person name="Moore R.J."/>
            <person name="Rood J.I."/>
        </authorList>
    </citation>
    <scope>NUCLEOTIDE SEQUENCE</scope>
    <source>
        <strain evidence="2">EHE-NE18</strain>
        <plasmid evidence="2">pJIR3844</plasmid>
    </source>
</reference>
<evidence type="ECO:0000313" key="4">
    <source>
        <dbReference type="Proteomes" id="UP000247117"/>
    </source>
</evidence>
<protein>
    <submittedName>
        <fullName evidence="2">Uncharacterized protein</fullName>
    </submittedName>
</protein>
<reference evidence="3 4" key="2">
    <citation type="journal article" date="2018" name="BMC Genomics">
        <title>Whole genome analysis reveals the diversity and evolutionary relationships between necrotic enteritis-causing strains of Clostridium perfringens.</title>
        <authorList>
            <person name="Lacey J.A."/>
            <person name="Allnutt T.R."/>
            <person name="Vezina B."/>
            <person name="Van T.T.H."/>
            <person name="Stent T."/>
            <person name="Han X."/>
            <person name="Rood J.I."/>
            <person name="Wade B."/>
            <person name="Keyburn A.L."/>
            <person name="Seeman T."/>
            <person name="Chen H."/>
            <person name="Haring V."/>
            <person name="Johanesen P.A."/>
            <person name="Lyras D."/>
            <person name="Moore R.J."/>
        </authorList>
    </citation>
    <scope>NUCLEOTIDE SEQUENCE [LARGE SCALE GENOMIC DNA]</scope>
    <source>
        <strain evidence="3 4">EUR-NE15</strain>
    </source>
</reference>
<feature type="transmembrane region" description="Helical" evidence="1">
    <location>
        <begin position="462"/>
        <end position="480"/>
    </location>
</feature>
<geneLocation type="plasmid" evidence="2">
    <name>pJIR3844</name>
</geneLocation>
<feature type="transmembrane region" description="Helical" evidence="1">
    <location>
        <begin position="435"/>
        <end position="456"/>
    </location>
</feature>
<organism evidence="2">
    <name type="scientific">Clostridium perfringens</name>
    <dbReference type="NCBI Taxonomy" id="1502"/>
    <lineage>
        <taxon>Bacteria</taxon>
        <taxon>Bacillati</taxon>
        <taxon>Bacillota</taxon>
        <taxon>Clostridia</taxon>
        <taxon>Eubacteriales</taxon>
        <taxon>Clostridiaceae</taxon>
        <taxon>Clostridium</taxon>
    </lineage>
</organism>
<keyword evidence="1" id="KW-1133">Transmembrane helix</keyword>
<evidence type="ECO:0000256" key="1">
    <source>
        <dbReference type="SAM" id="Phobius"/>
    </source>
</evidence>
<feature type="transmembrane region" description="Helical" evidence="1">
    <location>
        <begin position="28"/>
        <end position="47"/>
    </location>
</feature>
<dbReference type="EMBL" id="JN689217">
    <property type="protein sequence ID" value="AEP94963.1"/>
    <property type="molecule type" value="Genomic_DNA"/>
</dbReference>
<feature type="transmembrane region" description="Helical" evidence="1">
    <location>
        <begin position="371"/>
        <end position="394"/>
    </location>
</feature>
<feature type="transmembrane region" description="Helical" evidence="1">
    <location>
        <begin position="307"/>
        <end position="326"/>
    </location>
</feature>
<feature type="transmembrane region" description="Helical" evidence="1">
    <location>
        <begin position="148"/>
        <end position="174"/>
    </location>
</feature>
<feature type="transmembrane region" description="Helical" evidence="1">
    <location>
        <begin position="332"/>
        <end position="350"/>
    </location>
</feature>
<gene>
    <name evidence="3" type="ORF">CYK91_16230</name>
    <name evidence="2" type="ORF">pBeta2_00073</name>
</gene>
<keyword evidence="1" id="KW-0812">Transmembrane</keyword>
<evidence type="ECO:0000313" key="2">
    <source>
        <dbReference type="EMBL" id="AEP94963.1"/>
    </source>
</evidence>
<feature type="transmembrane region" description="Helical" evidence="1">
    <location>
        <begin position="67"/>
        <end position="90"/>
    </location>
</feature>
<sequence length="487" mass="56307">MRLEKSFLILITMIKGIKNNICNKIKKNYCLTILIIFFILLGVFIAYEIFSPMLDAIVNGNNQMFLSFISSSMFNITLITFIIFLILINYNNENDNYNRMLSWAPLSKIELVLAKKLLEITLIFFINIVYITFFHLPSLVQSNIKFLIIFGYLCLANLQSLIIYLILNIFYLLLCKFLLLFSNKKIIKEIASIILGISSFIYLMKKFNLENIFISDENFKISLFNIILPISELFTGSEYFNNNILLISVFFILTILFIGSLLILLFSNIEFENRNLNLFKFIPEKQSKFMWIFLKELKQIIRSDTNISNLIVLVSTIISLSFLDLFYIKNSLINLFIASFSSIFALSSFGEDTSLAFFSNIMPISNRLISYGKLLGNIIISFLVYLILYLIISFQLGFDISILGTGSIYVLVGVIVVFSYGILIPIREKEPFSNITVFISFTSIIILFSILISYFTTHIYEIVFLLTIIDLIILPILYKYKSSELYN</sequence>